<comment type="similarity">
    <text evidence="1">Belongs to the sigma-70 factor family. ECF subfamily.</text>
</comment>
<organism evidence="7 8">
    <name type="scientific">Chitinophaga barathri</name>
    <dbReference type="NCBI Taxonomy" id="1647451"/>
    <lineage>
        <taxon>Bacteria</taxon>
        <taxon>Pseudomonadati</taxon>
        <taxon>Bacteroidota</taxon>
        <taxon>Chitinophagia</taxon>
        <taxon>Chitinophagales</taxon>
        <taxon>Chitinophagaceae</taxon>
        <taxon>Chitinophaga</taxon>
    </lineage>
</organism>
<name>A0A3N4MHG6_9BACT</name>
<keyword evidence="4" id="KW-0804">Transcription</keyword>
<sequence>MIDTASLFRKMTEEGDQIAFRQFYDHFFVILFRYTSTLLRDKEVAEEITHDVFVHCWQKRISLREVRNPQVFLFVAARNRAVDYMRRKNRNVPLEESDEYDVQLMPDPEQLMITTEMMGRLEEAIRELPPKCREVFILVKQYGLRYKEVADIMQLSAKTVENQLAIAMRKLTLAVSFRLEMEVVRKTH</sequence>
<dbReference type="EMBL" id="RMBX01000001">
    <property type="protein sequence ID" value="RPD42865.1"/>
    <property type="molecule type" value="Genomic_DNA"/>
</dbReference>
<dbReference type="SUPFAM" id="SSF88659">
    <property type="entry name" value="Sigma3 and sigma4 domains of RNA polymerase sigma factors"/>
    <property type="match status" value="1"/>
</dbReference>
<dbReference type="NCBIfam" id="TIGR02985">
    <property type="entry name" value="Sig70_bacteroi1"/>
    <property type="match status" value="1"/>
</dbReference>
<dbReference type="InterPro" id="IPR039425">
    <property type="entry name" value="RNA_pol_sigma-70-like"/>
</dbReference>
<dbReference type="GO" id="GO:0003677">
    <property type="term" value="F:DNA binding"/>
    <property type="evidence" value="ECO:0007669"/>
    <property type="project" value="InterPro"/>
</dbReference>
<dbReference type="SUPFAM" id="SSF88946">
    <property type="entry name" value="Sigma2 domain of RNA polymerase sigma factors"/>
    <property type="match status" value="1"/>
</dbReference>
<dbReference type="InterPro" id="IPR013249">
    <property type="entry name" value="RNA_pol_sigma70_r4_t2"/>
</dbReference>
<proteinExistence type="inferred from homology"/>
<dbReference type="PANTHER" id="PTHR43133">
    <property type="entry name" value="RNA POLYMERASE ECF-TYPE SIGMA FACTO"/>
    <property type="match status" value="1"/>
</dbReference>
<evidence type="ECO:0000313" key="8">
    <source>
        <dbReference type="Proteomes" id="UP000279089"/>
    </source>
</evidence>
<evidence type="ECO:0000313" key="7">
    <source>
        <dbReference type="EMBL" id="RPD42865.1"/>
    </source>
</evidence>
<feature type="domain" description="RNA polymerase sigma-70 region 2" evidence="5">
    <location>
        <begin position="31"/>
        <end position="90"/>
    </location>
</feature>
<evidence type="ECO:0000256" key="3">
    <source>
        <dbReference type="ARBA" id="ARBA00023082"/>
    </source>
</evidence>
<evidence type="ECO:0000259" key="6">
    <source>
        <dbReference type="Pfam" id="PF08281"/>
    </source>
</evidence>
<gene>
    <name evidence="7" type="ORF">EG028_00775</name>
</gene>
<evidence type="ECO:0000256" key="2">
    <source>
        <dbReference type="ARBA" id="ARBA00023015"/>
    </source>
</evidence>
<protein>
    <submittedName>
        <fullName evidence="7">RNA polymerase sigma-70 factor</fullName>
    </submittedName>
</protein>
<dbReference type="AlphaFoldDB" id="A0A3N4MHG6"/>
<dbReference type="InterPro" id="IPR014284">
    <property type="entry name" value="RNA_pol_sigma-70_dom"/>
</dbReference>
<dbReference type="NCBIfam" id="TIGR02937">
    <property type="entry name" value="sigma70-ECF"/>
    <property type="match status" value="1"/>
</dbReference>
<dbReference type="CDD" id="cd06171">
    <property type="entry name" value="Sigma70_r4"/>
    <property type="match status" value="1"/>
</dbReference>
<dbReference type="Pfam" id="PF04542">
    <property type="entry name" value="Sigma70_r2"/>
    <property type="match status" value="1"/>
</dbReference>
<keyword evidence="2" id="KW-0805">Transcription regulation</keyword>
<dbReference type="Gene3D" id="1.10.1740.10">
    <property type="match status" value="1"/>
</dbReference>
<dbReference type="InterPro" id="IPR036388">
    <property type="entry name" value="WH-like_DNA-bd_sf"/>
</dbReference>
<comment type="caution">
    <text evidence="7">The sequence shown here is derived from an EMBL/GenBank/DDBJ whole genome shotgun (WGS) entry which is preliminary data.</text>
</comment>
<dbReference type="Gene3D" id="1.10.10.10">
    <property type="entry name" value="Winged helix-like DNA-binding domain superfamily/Winged helix DNA-binding domain"/>
    <property type="match status" value="1"/>
</dbReference>
<keyword evidence="8" id="KW-1185">Reference proteome</keyword>
<dbReference type="InterPro" id="IPR014327">
    <property type="entry name" value="RNA_pol_sigma70_bacteroid"/>
</dbReference>
<dbReference type="RefSeq" id="WP_120514139.1">
    <property type="nucleotide sequence ID" value="NZ_QXZY01000001.1"/>
</dbReference>
<dbReference type="GO" id="GO:0006352">
    <property type="term" value="P:DNA-templated transcription initiation"/>
    <property type="evidence" value="ECO:0007669"/>
    <property type="project" value="InterPro"/>
</dbReference>
<dbReference type="InterPro" id="IPR013324">
    <property type="entry name" value="RNA_pol_sigma_r3/r4-like"/>
</dbReference>
<feature type="domain" description="RNA polymerase sigma factor 70 region 4 type 2" evidence="6">
    <location>
        <begin position="120"/>
        <end position="171"/>
    </location>
</feature>
<accession>A0A3N4MHG6</accession>
<reference evidence="8" key="1">
    <citation type="submission" date="2018-11" db="EMBL/GenBank/DDBJ databases">
        <title>Chitinophaga lutea sp.nov., isolate from arsenic contaminated soil.</title>
        <authorList>
            <person name="Zong Y."/>
        </authorList>
    </citation>
    <scope>NUCLEOTIDE SEQUENCE [LARGE SCALE GENOMIC DNA]</scope>
    <source>
        <strain evidence="8">YLT18</strain>
    </source>
</reference>
<dbReference type="InterPro" id="IPR007627">
    <property type="entry name" value="RNA_pol_sigma70_r2"/>
</dbReference>
<keyword evidence="3" id="KW-0731">Sigma factor</keyword>
<dbReference type="PANTHER" id="PTHR43133:SF46">
    <property type="entry name" value="RNA POLYMERASE SIGMA-70 FACTOR ECF SUBFAMILY"/>
    <property type="match status" value="1"/>
</dbReference>
<dbReference type="Proteomes" id="UP000279089">
    <property type="component" value="Unassembled WGS sequence"/>
</dbReference>
<dbReference type="GO" id="GO:0016987">
    <property type="term" value="F:sigma factor activity"/>
    <property type="evidence" value="ECO:0007669"/>
    <property type="project" value="UniProtKB-KW"/>
</dbReference>
<evidence type="ECO:0000256" key="4">
    <source>
        <dbReference type="ARBA" id="ARBA00023163"/>
    </source>
</evidence>
<evidence type="ECO:0000259" key="5">
    <source>
        <dbReference type="Pfam" id="PF04542"/>
    </source>
</evidence>
<dbReference type="OrthoDB" id="659361at2"/>
<evidence type="ECO:0000256" key="1">
    <source>
        <dbReference type="ARBA" id="ARBA00010641"/>
    </source>
</evidence>
<dbReference type="InterPro" id="IPR013325">
    <property type="entry name" value="RNA_pol_sigma_r2"/>
</dbReference>
<dbReference type="Pfam" id="PF08281">
    <property type="entry name" value="Sigma70_r4_2"/>
    <property type="match status" value="1"/>
</dbReference>